<keyword evidence="6 8" id="KW-1133">Transmembrane helix</keyword>
<evidence type="ECO:0000256" key="4">
    <source>
        <dbReference type="ARBA" id="ARBA00022519"/>
    </source>
</evidence>
<evidence type="ECO:0000256" key="5">
    <source>
        <dbReference type="ARBA" id="ARBA00022692"/>
    </source>
</evidence>
<dbReference type="InterPro" id="IPR001851">
    <property type="entry name" value="ABC_transp_permease"/>
</dbReference>
<evidence type="ECO:0000256" key="1">
    <source>
        <dbReference type="ARBA" id="ARBA00004651"/>
    </source>
</evidence>
<evidence type="ECO:0000256" key="2">
    <source>
        <dbReference type="ARBA" id="ARBA00022448"/>
    </source>
</evidence>
<dbReference type="CDD" id="cd06579">
    <property type="entry name" value="TM_PBP1_transp_AraH_like"/>
    <property type="match status" value="1"/>
</dbReference>
<gene>
    <name evidence="9" type="ORF">FRZ44_40590</name>
</gene>
<sequence length="318" mass="33456">MNQEKIVLLIAIVLFCAFSLFLNGFTSAGNLLTLVRGVSTLGILGVGMAILIIGRGIDLAIVAIYAMSAGWTLHLANGGIPIALAMLIGYLFALSAGVINGVLIAYVEVPALFATLGMASFVYGFARYALVPLYVVYMPEAASGIAWIGNGFMFGVPVPILFFAFVSLLGFAFLHFTKPGRFVYAMGDNFAAARMSGAPVRPMIVLQYAISATIAYLAGMITATAVASMNTNIANSSMIYDVILVVVLGGIGLSGGRGGVRNVVVGTLLIGILLNGMTIMDIQYTLQDVIRSLVLLIAIVIDSLVNPRDEQTAQQGDI</sequence>
<reference evidence="9 10" key="1">
    <citation type="submission" date="2019-08" db="EMBL/GenBank/DDBJ databases">
        <title>Hyperibacter terrae gen. nov., sp. nov. and Hyperibacter viscosus sp. nov., two new members in the family Rhodospirillaceae isolated from the rhizosphere of Hypericum perforatum.</title>
        <authorList>
            <person name="Noviana Z."/>
        </authorList>
    </citation>
    <scope>NUCLEOTIDE SEQUENCE [LARGE SCALE GENOMIC DNA]</scope>
    <source>
        <strain evidence="9 10">R5913</strain>
    </source>
</reference>
<feature type="transmembrane region" description="Helical" evidence="8">
    <location>
        <begin position="7"/>
        <end position="25"/>
    </location>
</feature>
<dbReference type="RefSeq" id="WP_225308363.1">
    <property type="nucleotide sequence ID" value="NZ_CP042906.1"/>
</dbReference>
<keyword evidence="4" id="KW-0997">Cell inner membrane</keyword>
<dbReference type="AlphaFoldDB" id="A0A5J6MN26"/>
<protein>
    <submittedName>
        <fullName evidence="9">ABC transporter permease</fullName>
    </submittedName>
</protein>
<keyword evidence="5 8" id="KW-0812">Transmembrane</keyword>
<dbReference type="PANTHER" id="PTHR32196">
    <property type="entry name" value="ABC TRANSPORTER PERMEASE PROTEIN YPHD-RELATED-RELATED"/>
    <property type="match status" value="1"/>
</dbReference>
<dbReference type="GO" id="GO:0022857">
    <property type="term" value="F:transmembrane transporter activity"/>
    <property type="evidence" value="ECO:0007669"/>
    <property type="project" value="InterPro"/>
</dbReference>
<dbReference type="GO" id="GO:0005886">
    <property type="term" value="C:plasma membrane"/>
    <property type="evidence" value="ECO:0007669"/>
    <property type="project" value="UniProtKB-SubCell"/>
</dbReference>
<feature type="transmembrane region" description="Helical" evidence="8">
    <location>
        <begin position="263"/>
        <end position="283"/>
    </location>
</feature>
<feature type="transmembrane region" description="Helical" evidence="8">
    <location>
        <begin position="238"/>
        <end position="256"/>
    </location>
</feature>
<proteinExistence type="predicted"/>
<evidence type="ECO:0000256" key="8">
    <source>
        <dbReference type="SAM" id="Phobius"/>
    </source>
</evidence>
<feature type="transmembrane region" description="Helical" evidence="8">
    <location>
        <begin position="82"/>
        <end position="104"/>
    </location>
</feature>
<feature type="transmembrane region" description="Helical" evidence="8">
    <location>
        <begin position="204"/>
        <end position="226"/>
    </location>
</feature>
<keyword evidence="7 8" id="KW-0472">Membrane</keyword>
<keyword evidence="2" id="KW-0813">Transport</keyword>
<dbReference type="Proteomes" id="UP000326202">
    <property type="component" value="Chromosome"/>
</dbReference>
<comment type="subcellular location">
    <subcellularLocation>
        <location evidence="1">Cell membrane</location>
        <topology evidence="1">Multi-pass membrane protein</topology>
    </subcellularLocation>
</comment>
<evidence type="ECO:0000256" key="7">
    <source>
        <dbReference type="ARBA" id="ARBA00023136"/>
    </source>
</evidence>
<dbReference type="PANTHER" id="PTHR32196:SF21">
    <property type="entry name" value="ABC TRANSPORTER PERMEASE PROTEIN YPHD-RELATED"/>
    <property type="match status" value="1"/>
</dbReference>
<name>A0A5J6MN26_9PROT</name>
<dbReference type="EMBL" id="CP042906">
    <property type="protein sequence ID" value="QEX18749.1"/>
    <property type="molecule type" value="Genomic_DNA"/>
</dbReference>
<dbReference type="Pfam" id="PF02653">
    <property type="entry name" value="BPD_transp_2"/>
    <property type="match status" value="1"/>
</dbReference>
<feature type="transmembrane region" description="Helical" evidence="8">
    <location>
        <begin position="111"/>
        <end position="131"/>
    </location>
</feature>
<dbReference type="KEGG" id="htq:FRZ44_40590"/>
<evidence type="ECO:0000313" key="10">
    <source>
        <dbReference type="Proteomes" id="UP000326202"/>
    </source>
</evidence>
<feature type="transmembrane region" description="Helical" evidence="8">
    <location>
        <begin position="151"/>
        <end position="176"/>
    </location>
</feature>
<evidence type="ECO:0000256" key="6">
    <source>
        <dbReference type="ARBA" id="ARBA00022989"/>
    </source>
</evidence>
<keyword evidence="3" id="KW-1003">Cell membrane</keyword>
<evidence type="ECO:0000313" key="9">
    <source>
        <dbReference type="EMBL" id="QEX18749.1"/>
    </source>
</evidence>
<organism evidence="9 10">
    <name type="scientific">Hypericibacter terrae</name>
    <dbReference type="NCBI Taxonomy" id="2602015"/>
    <lineage>
        <taxon>Bacteria</taxon>
        <taxon>Pseudomonadati</taxon>
        <taxon>Pseudomonadota</taxon>
        <taxon>Alphaproteobacteria</taxon>
        <taxon>Rhodospirillales</taxon>
        <taxon>Dongiaceae</taxon>
        <taxon>Hypericibacter</taxon>
    </lineage>
</organism>
<keyword evidence="10" id="KW-1185">Reference proteome</keyword>
<accession>A0A5J6MN26</accession>
<evidence type="ECO:0000256" key="3">
    <source>
        <dbReference type="ARBA" id="ARBA00022475"/>
    </source>
</evidence>